<dbReference type="InterPro" id="IPR050564">
    <property type="entry name" value="F420-G6PD/mer"/>
</dbReference>
<dbReference type="InterPro" id="IPR011251">
    <property type="entry name" value="Luciferase-like_dom"/>
</dbReference>
<dbReference type="CDD" id="cd01097">
    <property type="entry name" value="Tetrahydromethanopterin_reductase"/>
    <property type="match status" value="1"/>
</dbReference>
<gene>
    <name evidence="3" type="ORF">EV188_102893</name>
</gene>
<dbReference type="GO" id="GO:0004497">
    <property type="term" value="F:monooxygenase activity"/>
    <property type="evidence" value="ECO:0007669"/>
    <property type="project" value="UniProtKB-KW"/>
</dbReference>
<accession>A0A4R6VK58</accession>
<dbReference type="PANTHER" id="PTHR43244">
    <property type="match status" value="1"/>
</dbReference>
<dbReference type="Pfam" id="PF00296">
    <property type="entry name" value="Bac_luciferase"/>
    <property type="match status" value="1"/>
</dbReference>
<dbReference type="SUPFAM" id="SSF51679">
    <property type="entry name" value="Bacterial luciferase-like"/>
    <property type="match status" value="1"/>
</dbReference>
<sequence length="325" mass="34428">MSGLGVALTPMETRHDVVLHLARRAEELGYDTFTVAEAWGWDAGVLLAEVAGATGRIALGVSVINTWGRSAGTIAMLAASLDEVSGGRFRLGLGAGSPALAEGLHDVPFERPVEHLAAVTVQVRRLLRGERLEPTTGAKGLRLGVPPRTGVPLHLAALGSRSVRLAGELADGWDPFFLPRSGLGRIREDLREGAARAGRADLPVVCPGIPTAVADDPVIARAMASWWVVFYLTSMGPLYPRTLRAHGLGGAVDEVVAANPTGRTTDVPESAEVLLDELTIHGDTEQARAALERWRAAGAERPAIVLPPGRPVEELDHILDALRPE</sequence>
<evidence type="ECO:0000313" key="4">
    <source>
        <dbReference type="Proteomes" id="UP000295705"/>
    </source>
</evidence>
<organism evidence="3 4">
    <name type="scientific">Actinomycetospora succinea</name>
    <dbReference type="NCBI Taxonomy" id="663603"/>
    <lineage>
        <taxon>Bacteria</taxon>
        <taxon>Bacillati</taxon>
        <taxon>Actinomycetota</taxon>
        <taxon>Actinomycetes</taxon>
        <taxon>Pseudonocardiales</taxon>
        <taxon>Pseudonocardiaceae</taxon>
        <taxon>Actinomycetospora</taxon>
    </lineage>
</organism>
<dbReference type="Proteomes" id="UP000295705">
    <property type="component" value="Unassembled WGS sequence"/>
</dbReference>
<evidence type="ECO:0000256" key="1">
    <source>
        <dbReference type="ARBA" id="ARBA00023002"/>
    </source>
</evidence>
<feature type="domain" description="Luciferase-like" evidence="2">
    <location>
        <begin position="16"/>
        <end position="300"/>
    </location>
</feature>
<evidence type="ECO:0000259" key="2">
    <source>
        <dbReference type="Pfam" id="PF00296"/>
    </source>
</evidence>
<dbReference type="GO" id="GO:0016705">
    <property type="term" value="F:oxidoreductase activity, acting on paired donors, with incorporation or reduction of molecular oxygen"/>
    <property type="evidence" value="ECO:0007669"/>
    <property type="project" value="InterPro"/>
</dbReference>
<dbReference type="AlphaFoldDB" id="A0A4R6VK58"/>
<proteinExistence type="predicted"/>
<name>A0A4R6VK58_9PSEU</name>
<protein>
    <submittedName>
        <fullName evidence="3">Alkanesulfonate monooxygenase SsuD/methylene tetrahydromethanopterin reductase-like flavin-dependent oxidoreductase (Luciferase family)</fullName>
    </submittedName>
</protein>
<evidence type="ECO:0000313" key="3">
    <source>
        <dbReference type="EMBL" id="TDQ63236.1"/>
    </source>
</evidence>
<keyword evidence="3" id="KW-0503">Monooxygenase</keyword>
<comment type="caution">
    <text evidence="3">The sequence shown here is derived from an EMBL/GenBank/DDBJ whole genome shotgun (WGS) entry which is preliminary data.</text>
</comment>
<dbReference type="RefSeq" id="WP_208114105.1">
    <property type="nucleotide sequence ID" value="NZ_BAABHR010000038.1"/>
</dbReference>
<dbReference type="PANTHER" id="PTHR43244:SF1">
    <property type="entry name" value="5,10-METHYLENETETRAHYDROMETHANOPTERIN REDUCTASE"/>
    <property type="match status" value="1"/>
</dbReference>
<dbReference type="EMBL" id="SNYO01000002">
    <property type="protein sequence ID" value="TDQ63236.1"/>
    <property type="molecule type" value="Genomic_DNA"/>
</dbReference>
<keyword evidence="1" id="KW-0560">Oxidoreductase</keyword>
<keyword evidence="4" id="KW-1185">Reference proteome</keyword>
<dbReference type="Gene3D" id="3.20.20.30">
    <property type="entry name" value="Luciferase-like domain"/>
    <property type="match status" value="1"/>
</dbReference>
<dbReference type="InterPro" id="IPR036661">
    <property type="entry name" value="Luciferase-like_sf"/>
</dbReference>
<reference evidence="3 4" key="1">
    <citation type="submission" date="2019-03" db="EMBL/GenBank/DDBJ databases">
        <title>Genomic Encyclopedia of Type Strains, Phase IV (KMG-IV): sequencing the most valuable type-strain genomes for metagenomic binning, comparative biology and taxonomic classification.</title>
        <authorList>
            <person name="Goeker M."/>
        </authorList>
    </citation>
    <scope>NUCLEOTIDE SEQUENCE [LARGE SCALE GENOMIC DNA]</scope>
    <source>
        <strain evidence="3 4">DSM 45775</strain>
    </source>
</reference>